<protein>
    <recommendedName>
        <fullName evidence="3">Ankyrin repeat-containing protein</fullName>
    </recommendedName>
</protein>
<organism evidence="1 2">
    <name type="scientific">Feldmannia species virus</name>
    <dbReference type="NCBI Taxonomy" id="39420"/>
    <lineage>
        <taxon>Viruses</taxon>
        <taxon>Varidnaviria</taxon>
        <taxon>Bamfordvirae</taxon>
        <taxon>Nucleocytoviricota</taxon>
        <taxon>Megaviricetes</taxon>
        <taxon>Algavirales</taxon>
        <taxon>Phycodnaviridae</taxon>
        <taxon>Phaeovirus</taxon>
        <taxon>Phaeovirus feldmanniae</taxon>
    </lineage>
</organism>
<dbReference type="KEGG" id="vg:6804792"/>
<dbReference type="RefSeq" id="YP_002154631.1">
    <property type="nucleotide sequence ID" value="NC_011183.1"/>
</dbReference>
<evidence type="ECO:0000313" key="2">
    <source>
        <dbReference type="Proteomes" id="UP000204092"/>
    </source>
</evidence>
<dbReference type="Proteomes" id="UP000204092">
    <property type="component" value="Segment"/>
</dbReference>
<reference evidence="1 2" key="1">
    <citation type="journal article" date="2009" name="Virology">
        <title>Genomic analysis of the smallest giant virus--Feldmannia sp. virus 158.</title>
        <authorList>
            <person name="Schroeder D.C."/>
            <person name="Park Y."/>
            <person name="Yoon H.M."/>
            <person name="Lee Y.S."/>
            <person name="Kang S.W."/>
            <person name="Meints R.H."/>
            <person name="Ivey R.G."/>
            <person name="Choi T.J."/>
        </authorList>
    </citation>
    <scope>NUCLEOTIDE SEQUENCE [LARGE SCALE GENOMIC DNA]</scope>
    <source>
        <strain evidence="1">FsV-158</strain>
    </source>
</reference>
<evidence type="ECO:0008006" key="3">
    <source>
        <dbReference type="Google" id="ProtNLM"/>
    </source>
</evidence>
<accession>B5LW98</accession>
<keyword evidence="2" id="KW-1185">Reference proteome</keyword>
<dbReference type="GeneID" id="6804792"/>
<dbReference type="EMBL" id="EU916176">
    <property type="protein sequence ID" value="ACH46761.1"/>
    <property type="molecule type" value="Genomic_DNA"/>
</dbReference>
<name>B5LW98_9PHYC</name>
<sequence>MSVNRNPLEFPEIVAVVASFVPGIQFFATVSKIFRGTCSVRIPRGGTCNLSSAFESTSCLHDCLSTTSGKRVMRSKGLGYLAASAIEQTVQLGDVLVSSIDCRPDYVDLKQAIICRNMLFLIWVQGLTDERDWDLVFAGLSSEGNVAGLNLMLFQLGYDPRRNRYAPACAAFHGQLQVLNFLRKRGCSMKGVVQALACQGNMKGLDWAGRNGIHCDRYTIECVEDNRIRSYLEAWRRGCNLCKCEVSSSP</sequence>
<evidence type="ECO:0000313" key="1">
    <source>
        <dbReference type="EMBL" id="ACH46761.1"/>
    </source>
</evidence>
<proteinExistence type="predicted"/>